<dbReference type="EMBL" id="QDEB01108161">
    <property type="protein sequence ID" value="RZB77505.1"/>
    <property type="molecule type" value="Genomic_DNA"/>
</dbReference>
<feature type="compositionally biased region" description="Basic and acidic residues" evidence="9">
    <location>
        <begin position="363"/>
        <end position="375"/>
    </location>
</feature>
<comment type="caution">
    <text evidence="11">The sequence shown here is derived from an EMBL/GenBank/DDBJ whole genome shotgun (WGS) entry which is preliminary data.</text>
</comment>
<feature type="compositionally biased region" description="Polar residues" evidence="9">
    <location>
        <begin position="458"/>
        <end position="474"/>
    </location>
</feature>
<keyword evidence="6 10" id="KW-1133">Transmembrane helix</keyword>
<reference evidence="11 12" key="1">
    <citation type="submission" date="2017-03" db="EMBL/GenBank/DDBJ databases">
        <title>Genome of the blue death feigning beetle - Asbolus verrucosus.</title>
        <authorList>
            <person name="Rider S.D."/>
        </authorList>
    </citation>
    <scope>NUCLEOTIDE SEQUENCE [LARGE SCALE GENOMIC DNA]</scope>
    <source>
        <strain evidence="11">Butters</strain>
        <tissue evidence="11">Head and leg muscle</tissue>
    </source>
</reference>
<feature type="region of interest" description="Disordered" evidence="9">
    <location>
        <begin position="356"/>
        <end position="474"/>
    </location>
</feature>
<dbReference type="Proteomes" id="UP000292052">
    <property type="component" value="Unassembled WGS sequence"/>
</dbReference>
<organism evidence="11 12">
    <name type="scientific">Asbolus verrucosus</name>
    <name type="common">Desert ironclad beetle</name>
    <dbReference type="NCBI Taxonomy" id="1661398"/>
    <lineage>
        <taxon>Eukaryota</taxon>
        <taxon>Metazoa</taxon>
        <taxon>Ecdysozoa</taxon>
        <taxon>Arthropoda</taxon>
        <taxon>Hexapoda</taxon>
        <taxon>Insecta</taxon>
        <taxon>Pterygota</taxon>
        <taxon>Neoptera</taxon>
        <taxon>Endopterygota</taxon>
        <taxon>Coleoptera</taxon>
        <taxon>Polyphaga</taxon>
        <taxon>Cucujiformia</taxon>
        <taxon>Tenebrionidae</taxon>
        <taxon>Pimeliinae</taxon>
        <taxon>Asbolus</taxon>
    </lineage>
</organism>
<keyword evidence="7" id="KW-0496">Mitochondrion</keyword>
<proteinExistence type="inferred from homology"/>
<keyword evidence="5" id="KW-0999">Mitochondrion inner membrane</keyword>
<evidence type="ECO:0000256" key="6">
    <source>
        <dbReference type="ARBA" id="ARBA00022989"/>
    </source>
</evidence>
<evidence type="ECO:0000313" key="12">
    <source>
        <dbReference type="Proteomes" id="UP000292052"/>
    </source>
</evidence>
<protein>
    <recommendedName>
        <fullName evidence="3">Cytochrome c oxidase assembly protein COX20, mitochondrial</fullName>
    </recommendedName>
</protein>
<dbReference type="GO" id="GO:0005743">
    <property type="term" value="C:mitochondrial inner membrane"/>
    <property type="evidence" value="ECO:0007669"/>
    <property type="project" value="UniProtKB-SubCell"/>
</dbReference>
<sequence>MTEEDNESKDKSLFIFGRDVSKIPCFRNSILYGIYSGLGMGLAHFMFKSRPVAACNFAVYSFSAITLLYWIQCRYKYSKTKFEMMQMQELLRKRALYEGTSFEKELLCKVEITNEETDGNINDKLVKYLYKNETGFIEKVRKKPKIRNTHGREDSVQKSSKKYEDEGGKHLHKYRKKSNESIQRKYKKKELLINPYASETEIYYISPEEIKKHRKKRHKSKDRALEKSSETKVKHIKHRCPECYYETERLRNKRKAAEDIVKFIKEHNFKEKNKDVGKEDYQWLTKKEIFKLISNSECVPKNSSASSSFLKRFFVFDKQQTVRDKLEFNVVENEQPKKLSRYKEDKKNSIFIPMESSLANTVKKPERNYRNEDGQNRNVSSSPPPTYRRRSADGSVTSSHKSSKSPSRLSTGASSSLWDRSSKKSNKTSLTSKSDTKLQRTKKTNNDRKYKGFERSSTKASLSNSTFGDKSLDSSSRATSFFLTKTFKDDDKLTRWQKRKIYADSVRKKNQKPAIIPPQVLEVRYLTITNSKNDGTLFINDGNLHFDDSDTTMNPQLVNKSEHISPCESETINSSSVNKHEIISTTPENEHEAKLEEGTIMKAPNESKSKKEFYENDLPPPCLEITENEKFEELFLLPIDKALNEILHENYNFLKKDFSYTIGTEKSLSSDDDQSSFNDIPFDNKFDDWYDFRITDDGSESETSCCNKIPNETKEIELNINSQDHIVDSCSAPRSEESGYSTIKSRPVSRSFFERPDIKALLKPPCGTKLDTYWFEVQIETQNSISRSRLPSNVHKNLFKLNYHKKMYLKRSILVKEFEKYLKIKMKAKDKN</sequence>
<evidence type="ECO:0000256" key="2">
    <source>
        <dbReference type="ARBA" id="ARBA00009575"/>
    </source>
</evidence>
<comment type="subcellular location">
    <subcellularLocation>
        <location evidence="1">Mitochondrion inner membrane</location>
    </subcellularLocation>
</comment>
<name>A0A482VEF3_ASBVE</name>
<evidence type="ECO:0000256" key="1">
    <source>
        <dbReference type="ARBA" id="ARBA00004273"/>
    </source>
</evidence>
<comment type="similarity">
    <text evidence="2">Belongs to the COX20 family.</text>
</comment>
<feature type="transmembrane region" description="Helical" evidence="10">
    <location>
        <begin position="54"/>
        <end position="71"/>
    </location>
</feature>
<dbReference type="InterPro" id="IPR022533">
    <property type="entry name" value="Cox20"/>
</dbReference>
<evidence type="ECO:0000256" key="9">
    <source>
        <dbReference type="SAM" id="MobiDB-lite"/>
    </source>
</evidence>
<dbReference type="OrthoDB" id="14603at2759"/>
<dbReference type="PANTHER" id="PTHR31586:SF1">
    <property type="entry name" value="CYTOCHROME C OXIDASE ASSEMBLY PROTEIN COX20, MITOCHONDRIAL"/>
    <property type="match status" value="1"/>
</dbReference>
<accession>A0A482VEF3</accession>
<dbReference type="AlphaFoldDB" id="A0A482VEF3"/>
<feature type="compositionally biased region" description="Low complexity" evidence="9">
    <location>
        <begin position="395"/>
        <end position="419"/>
    </location>
</feature>
<feature type="region of interest" description="Disordered" evidence="9">
    <location>
        <begin position="141"/>
        <end position="180"/>
    </location>
</feature>
<keyword evidence="4 10" id="KW-0812">Transmembrane</keyword>
<dbReference type="PANTHER" id="PTHR31586">
    <property type="entry name" value="CYTOCHROME C OXIDASE PROTEIN 20"/>
    <property type="match status" value="1"/>
</dbReference>
<dbReference type="GO" id="GO:0033617">
    <property type="term" value="P:mitochondrial respiratory chain complex IV assembly"/>
    <property type="evidence" value="ECO:0007669"/>
    <property type="project" value="InterPro"/>
</dbReference>
<evidence type="ECO:0000256" key="5">
    <source>
        <dbReference type="ARBA" id="ARBA00022792"/>
    </source>
</evidence>
<keyword evidence="12" id="KW-1185">Reference proteome</keyword>
<gene>
    <name evidence="11" type="ORF">BDFB_003403</name>
</gene>
<evidence type="ECO:0000256" key="10">
    <source>
        <dbReference type="SAM" id="Phobius"/>
    </source>
</evidence>
<feature type="transmembrane region" description="Helical" evidence="10">
    <location>
        <begin position="29"/>
        <end position="47"/>
    </location>
</feature>
<keyword evidence="8 10" id="KW-0472">Membrane</keyword>
<evidence type="ECO:0000313" key="11">
    <source>
        <dbReference type="EMBL" id="RZB77505.1"/>
    </source>
</evidence>
<evidence type="ECO:0000256" key="4">
    <source>
        <dbReference type="ARBA" id="ARBA00022692"/>
    </source>
</evidence>
<feature type="compositionally biased region" description="Basic and acidic residues" evidence="9">
    <location>
        <begin position="150"/>
        <end position="169"/>
    </location>
</feature>
<feature type="non-terminal residue" evidence="11">
    <location>
        <position position="832"/>
    </location>
</feature>
<feature type="compositionally biased region" description="Basic and acidic residues" evidence="9">
    <location>
        <begin position="434"/>
        <end position="457"/>
    </location>
</feature>
<dbReference type="PRINTS" id="PR02049">
    <property type="entry name" value="PROTEINF36A"/>
</dbReference>
<evidence type="ECO:0000256" key="3">
    <source>
        <dbReference type="ARBA" id="ARBA00017689"/>
    </source>
</evidence>
<evidence type="ECO:0000256" key="8">
    <source>
        <dbReference type="ARBA" id="ARBA00023136"/>
    </source>
</evidence>
<dbReference type="Pfam" id="PF12597">
    <property type="entry name" value="Cox20"/>
    <property type="match status" value="1"/>
</dbReference>
<evidence type="ECO:0000256" key="7">
    <source>
        <dbReference type="ARBA" id="ARBA00023128"/>
    </source>
</evidence>